<dbReference type="RefSeq" id="WP_091271605.1">
    <property type="nucleotide sequence ID" value="NZ_FNDK01000003.1"/>
</dbReference>
<feature type="domain" description="AMP-binding enzyme C-terminal" evidence="4">
    <location>
        <begin position="432"/>
        <end position="508"/>
    </location>
</feature>
<keyword evidence="6" id="KW-1185">Reference proteome</keyword>
<evidence type="ECO:0000256" key="1">
    <source>
        <dbReference type="ARBA" id="ARBA00006432"/>
    </source>
</evidence>
<dbReference type="PANTHER" id="PTHR43201">
    <property type="entry name" value="ACYL-COA SYNTHETASE"/>
    <property type="match status" value="1"/>
</dbReference>
<sequence length="527" mass="58897">MNIRDCYGLSIAELLDKAGKNSPDKEAVVDGKRRLTYRELEQEASELACGLKQLGIEPGDRVAVCLPTWYEFIAAVFAIAKAGAVLVPLNTRYRQDEAEHILRDSGTKAVFMTDTFDKVNHVQQFQALTERLPSLQHVITVRFQAKEWVSYDDVKRQHNGERVETKIDIKEDVFAIIYTSGTTGKAKGVMLTHENLVHSMVASCEAIKCQEDDVFLHASPYFHIMGIAGILRLIGSETKAVLMEAYKAEKTLRLIEQERITIHSGVPSIFVLELNHPSFHSYDLSSLRVSIMAGAPCPVETIRKVKQEMGCDVLISYGMTETSPILTMTRFDDDDITLSETVGKAIQGVRLKIVNDTREEMPPGEVGELACQSVGLMKGYYGLPEKTQESIDADRWFYTGDLATMDADGYVRIVGRKKDMIIRGGYNIYPSEIEDVFYSHSDVLEAAVVGVRDTVLGEVSCAAVKVKQHAVITAEDLKAYMKEQVADYKVPDHVVLMEEELPKTPSGKVKKFALRDFILDEKLVSLR</sequence>
<dbReference type="GO" id="GO:0006631">
    <property type="term" value="P:fatty acid metabolic process"/>
    <property type="evidence" value="ECO:0007669"/>
    <property type="project" value="TreeGrafter"/>
</dbReference>
<dbReference type="Proteomes" id="UP000199163">
    <property type="component" value="Unassembled WGS sequence"/>
</dbReference>
<gene>
    <name evidence="5" type="ORF">SAMN05192534_10337</name>
</gene>
<dbReference type="STRING" id="568899.SAMN05192534_10337"/>
<dbReference type="Gene3D" id="3.30.300.30">
    <property type="match status" value="1"/>
</dbReference>
<evidence type="ECO:0000313" key="5">
    <source>
        <dbReference type="EMBL" id="SDH24973.1"/>
    </source>
</evidence>
<dbReference type="InterPro" id="IPR000873">
    <property type="entry name" value="AMP-dep_synth/lig_dom"/>
</dbReference>
<feature type="domain" description="AMP-dependent synthetase/ligase" evidence="3">
    <location>
        <begin position="16"/>
        <end position="381"/>
    </location>
</feature>
<dbReference type="InterPro" id="IPR045851">
    <property type="entry name" value="AMP-bd_C_sf"/>
</dbReference>
<dbReference type="InterPro" id="IPR020845">
    <property type="entry name" value="AMP-binding_CS"/>
</dbReference>
<proteinExistence type="inferred from homology"/>
<dbReference type="Pfam" id="PF13193">
    <property type="entry name" value="AMP-binding_C"/>
    <property type="match status" value="1"/>
</dbReference>
<protein>
    <submittedName>
        <fullName evidence="5">Fatty-acyl-CoA synthase</fullName>
    </submittedName>
</protein>
<reference evidence="5 6" key="1">
    <citation type="submission" date="2016-10" db="EMBL/GenBank/DDBJ databases">
        <authorList>
            <person name="de Groot N.N."/>
        </authorList>
    </citation>
    <scope>NUCLEOTIDE SEQUENCE [LARGE SCALE GENOMIC DNA]</scope>
    <source>
        <strain evidence="5 6">DSM 21632</strain>
    </source>
</reference>
<evidence type="ECO:0000256" key="2">
    <source>
        <dbReference type="ARBA" id="ARBA00022598"/>
    </source>
</evidence>
<dbReference type="Gene3D" id="2.30.38.10">
    <property type="entry name" value="Luciferase, Domain 3"/>
    <property type="match status" value="1"/>
</dbReference>
<dbReference type="NCBIfam" id="NF004837">
    <property type="entry name" value="PRK06187.1"/>
    <property type="match status" value="1"/>
</dbReference>
<dbReference type="Pfam" id="PF00501">
    <property type="entry name" value="AMP-binding"/>
    <property type="match status" value="1"/>
</dbReference>
<dbReference type="SUPFAM" id="SSF56801">
    <property type="entry name" value="Acetyl-CoA synthetase-like"/>
    <property type="match status" value="1"/>
</dbReference>
<organism evidence="5 6">
    <name type="scientific">Alteribacillus persepolensis</name>
    <dbReference type="NCBI Taxonomy" id="568899"/>
    <lineage>
        <taxon>Bacteria</taxon>
        <taxon>Bacillati</taxon>
        <taxon>Bacillota</taxon>
        <taxon>Bacilli</taxon>
        <taxon>Bacillales</taxon>
        <taxon>Bacillaceae</taxon>
        <taxon>Alteribacillus</taxon>
    </lineage>
</organism>
<dbReference type="PANTHER" id="PTHR43201:SF5">
    <property type="entry name" value="MEDIUM-CHAIN ACYL-COA LIGASE ACSF2, MITOCHONDRIAL"/>
    <property type="match status" value="1"/>
</dbReference>
<dbReference type="GO" id="GO:0031956">
    <property type="term" value="F:medium-chain fatty acid-CoA ligase activity"/>
    <property type="evidence" value="ECO:0007669"/>
    <property type="project" value="TreeGrafter"/>
</dbReference>
<keyword evidence="2" id="KW-0436">Ligase</keyword>
<dbReference type="AlphaFoldDB" id="A0A1G8AVZ0"/>
<dbReference type="Gene3D" id="3.40.50.980">
    <property type="match status" value="2"/>
</dbReference>
<dbReference type="FunFam" id="3.30.300.30:FF:000008">
    <property type="entry name" value="2,3-dihydroxybenzoate-AMP ligase"/>
    <property type="match status" value="1"/>
</dbReference>
<evidence type="ECO:0000259" key="4">
    <source>
        <dbReference type="Pfam" id="PF13193"/>
    </source>
</evidence>
<comment type="similarity">
    <text evidence="1">Belongs to the ATP-dependent AMP-binding enzyme family.</text>
</comment>
<dbReference type="OrthoDB" id="9803968at2"/>
<dbReference type="InterPro" id="IPR025110">
    <property type="entry name" value="AMP-bd_C"/>
</dbReference>
<dbReference type="EMBL" id="FNDK01000003">
    <property type="protein sequence ID" value="SDH24973.1"/>
    <property type="molecule type" value="Genomic_DNA"/>
</dbReference>
<evidence type="ECO:0000313" key="6">
    <source>
        <dbReference type="Proteomes" id="UP000199163"/>
    </source>
</evidence>
<dbReference type="PROSITE" id="PS00455">
    <property type="entry name" value="AMP_BINDING"/>
    <property type="match status" value="1"/>
</dbReference>
<accession>A0A1G8AVZ0</accession>
<name>A0A1G8AVZ0_9BACI</name>
<evidence type="ECO:0000259" key="3">
    <source>
        <dbReference type="Pfam" id="PF00501"/>
    </source>
</evidence>